<organism evidence="1 2">
    <name type="scientific">Molorchus minor</name>
    <dbReference type="NCBI Taxonomy" id="1323400"/>
    <lineage>
        <taxon>Eukaryota</taxon>
        <taxon>Metazoa</taxon>
        <taxon>Ecdysozoa</taxon>
        <taxon>Arthropoda</taxon>
        <taxon>Hexapoda</taxon>
        <taxon>Insecta</taxon>
        <taxon>Pterygota</taxon>
        <taxon>Neoptera</taxon>
        <taxon>Endopterygota</taxon>
        <taxon>Coleoptera</taxon>
        <taxon>Polyphaga</taxon>
        <taxon>Cucujiformia</taxon>
        <taxon>Chrysomeloidea</taxon>
        <taxon>Cerambycidae</taxon>
        <taxon>Lamiinae</taxon>
        <taxon>Monochamini</taxon>
        <taxon>Molorchus</taxon>
    </lineage>
</organism>
<proteinExistence type="predicted"/>
<reference evidence="1" key="1">
    <citation type="journal article" date="2023" name="Insect Mol. Biol.">
        <title>Genome sequencing provides insights into the evolution of gene families encoding plant cell wall-degrading enzymes in longhorned beetles.</title>
        <authorList>
            <person name="Shin N.R."/>
            <person name="Okamura Y."/>
            <person name="Kirsch R."/>
            <person name="Pauchet Y."/>
        </authorList>
    </citation>
    <scope>NUCLEOTIDE SEQUENCE</scope>
    <source>
        <strain evidence="1">MMC_N1</strain>
    </source>
</reference>
<evidence type="ECO:0000313" key="2">
    <source>
        <dbReference type="Proteomes" id="UP001162164"/>
    </source>
</evidence>
<dbReference type="Proteomes" id="UP001162164">
    <property type="component" value="Unassembled WGS sequence"/>
</dbReference>
<protein>
    <submittedName>
        <fullName evidence="1">Uncharacterized protein</fullName>
    </submittedName>
</protein>
<name>A0ABQ9IRC5_9CUCU</name>
<keyword evidence="2" id="KW-1185">Reference proteome</keyword>
<dbReference type="EMBL" id="JAPWTJ010003288">
    <property type="protein sequence ID" value="KAJ8958995.1"/>
    <property type="molecule type" value="Genomic_DNA"/>
</dbReference>
<accession>A0ABQ9IRC5</accession>
<evidence type="ECO:0000313" key="1">
    <source>
        <dbReference type="EMBL" id="KAJ8958995.1"/>
    </source>
</evidence>
<sequence length="99" mass="11400">MTFNKIKMHLCHQKLTSNNNKDKYIKGRNDISRYEPLNLYLNTTYLQESTIQALGIVSGLSNKRQVLVFDERGPEETSHTSRWLAGWLWAQVGTSKASK</sequence>
<gene>
    <name evidence="1" type="ORF">NQ317_017197</name>
</gene>
<comment type="caution">
    <text evidence="1">The sequence shown here is derived from an EMBL/GenBank/DDBJ whole genome shotgun (WGS) entry which is preliminary data.</text>
</comment>